<feature type="region of interest" description="Disordered" evidence="1">
    <location>
        <begin position="349"/>
        <end position="400"/>
    </location>
</feature>
<comment type="caution">
    <text evidence="3">The sequence shown here is derived from an EMBL/GenBank/DDBJ whole genome shotgun (WGS) entry which is preliminary data.</text>
</comment>
<feature type="domain" description="DUF5672" evidence="2">
    <location>
        <begin position="134"/>
        <end position="274"/>
    </location>
</feature>
<protein>
    <recommendedName>
        <fullName evidence="2">DUF5672 domain-containing protein</fullName>
    </recommendedName>
</protein>
<organism evidence="3 4">
    <name type="scientific">Niveomyces insectorum RCEF 264</name>
    <dbReference type="NCBI Taxonomy" id="1081102"/>
    <lineage>
        <taxon>Eukaryota</taxon>
        <taxon>Fungi</taxon>
        <taxon>Dikarya</taxon>
        <taxon>Ascomycota</taxon>
        <taxon>Pezizomycotina</taxon>
        <taxon>Sordariomycetes</taxon>
        <taxon>Hypocreomycetidae</taxon>
        <taxon>Hypocreales</taxon>
        <taxon>Cordycipitaceae</taxon>
        <taxon>Niveomyces</taxon>
    </lineage>
</organism>
<evidence type="ECO:0000313" key="3">
    <source>
        <dbReference type="EMBL" id="OAA53823.1"/>
    </source>
</evidence>
<dbReference type="OrthoDB" id="10025998at2759"/>
<keyword evidence="4" id="KW-1185">Reference proteome</keyword>
<dbReference type="InterPro" id="IPR043729">
    <property type="entry name" value="DUF5672"/>
</dbReference>
<dbReference type="AlphaFoldDB" id="A0A167M257"/>
<dbReference type="Proteomes" id="UP000076874">
    <property type="component" value="Unassembled WGS sequence"/>
</dbReference>
<reference evidence="3 4" key="1">
    <citation type="journal article" date="2016" name="Genome Biol. Evol.">
        <title>Divergent and convergent evolution of fungal pathogenicity.</title>
        <authorList>
            <person name="Shang Y."/>
            <person name="Xiao G."/>
            <person name="Zheng P."/>
            <person name="Cen K."/>
            <person name="Zhan S."/>
            <person name="Wang C."/>
        </authorList>
    </citation>
    <scope>NUCLEOTIDE SEQUENCE [LARGE SCALE GENOMIC DNA]</scope>
    <source>
        <strain evidence="3 4">RCEF 264</strain>
    </source>
</reference>
<evidence type="ECO:0000313" key="4">
    <source>
        <dbReference type="Proteomes" id="UP000076874"/>
    </source>
</evidence>
<dbReference type="EMBL" id="AZHD01000027">
    <property type="protein sequence ID" value="OAA53823.1"/>
    <property type="molecule type" value="Genomic_DNA"/>
</dbReference>
<gene>
    <name evidence="3" type="ORF">SPI_09268</name>
</gene>
<accession>A0A167M257</accession>
<evidence type="ECO:0000259" key="2">
    <source>
        <dbReference type="Pfam" id="PF18922"/>
    </source>
</evidence>
<sequence>MGAAHTQPGMFAITKGKVIVLVSLVFTWWVAHLLPNYEPLIRTHITSRLQEAREKIPSIKVDWAIPDEPAAAFDGSKIALIIEPRPLPHLVPLLLHMVTVVPPDWRFVFIGSNESVFSVGRAFAVKHQQIVGKLDLMVLPDPWDISSKEMVYRMLTDLRFYDEFLPGVEWILKYESDSILCGNSPKSLNDWLDWAWAGAPKTPDDRFSGNGGLSLRKVSAIRRVLGFQERYNNSQPEDEWFGRRLWVLPGEKVTSGMTALAVEGVYVEEPMGYHIPDGGHDLPDDVWKDPVQRKKIFDYCPEISLIMDMKLERERCEGDDHEGNIVSSRDLEATSAVAAAAAASDAAEAAAAAAASASTTPEAAPEAAPEPASAASAAVSAAASASDADSASPPAPASEN</sequence>
<name>A0A167M257_9HYPO</name>
<dbReference type="STRING" id="1081102.A0A167M257"/>
<dbReference type="Pfam" id="PF18922">
    <property type="entry name" value="DUF5672"/>
    <property type="match status" value="1"/>
</dbReference>
<evidence type="ECO:0000256" key="1">
    <source>
        <dbReference type="SAM" id="MobiDB-lite"/>
    </source>
</evidence>
<proteinExistence type="predicted"/>
<feature type="compositionally biased region" description="Low complexity" evidence="1">
    <location>
        <begin position="349"/>
        <end position="392"/>
    </location>
</feature>